<comment type="caution">
    <text evidence="3">The sequence shown here is derived from an EMBL/GenBank/DDBJ whole genome shotgun (WGS) entry which is preliminary data.</text>
</comment>
<evidence type="ECO:0000256" key="1">
    <source>
        <dbReference type="SAM" id="MobiDB-lite"/>
    </source>
</evidence>
<dbReference type="InterPro" id="IPR039279">
    <property type="entry name" value="QRT3-like"/>
</dbReference>
<dbReference type="SUPFAM" id="SSF51126">
    <property type="entry name" value="Pectin lyase-like"/>
    <property type="match status" value="2"/>
</dbReference>
<feature type="domain" description="Rhamnogalacturonase A/B/Epimerase-like pectate lyase" evidence="2">
    <location>
        <begin position="194"/>
        <end position="422"/>
    </location>
</feature>
<keyword evidence="3" id="KW-0456">Lyase</keyword>
<organism evidence="3 4">
    <name type="scientific">Dichotomopilus funicola</name>
    <dbReference type="NCBI Taxonomy" id="1934379"/>
    <lineage>
        <taxon>Eukaryota</taxon>
        <taxon>Fungi</taxon>
        <taxon>Dikarya</taxon>
        <taxon>Ascomycota</taxon>
        <taxon>Pezizomycotina</taxon>
        <taxon>Sordariomycetes</taxon>
        <taxon>Sordariomycetidae</taxon>
        <taxon>Sordariales</taxon>
        <taxon>Chaetomiaceae</taxon>
        <taxon>Dichotomopilus</taxon>
    </lineage>
</organism>
<keyword evidence="4" id="KW-1185">Reference proteome</keyword>
<dbReference type="InterPro" id="IPR011050">
    <property type="entry name" value="Pectin_lyase_fold/virulence"/>
</dbReference>
<proteinExistence type="predicted"/>
<gene>
    <name evidence="3" type="ORF">C8A04DRAFT_14361</name>
</gene>
<reference evidence="3" key="1">
    <citation type="journal article" date="2023" name="Mol. Phylogenet. Evol.">
        <title>Genome-scale phylogeny and comparative genomics of the fungal order Sordariales.</title>
        <authorList>
            <person name="Hensen N."/>
            <person name="Bonometti L."/>
            <person name="Westerberg I."/>
            <person name="Brannstrom I.O."/>
            <person name="Guillou S."/>
            <person name="Cros-Aarteil S."/>
            <person name="Calhoun S."/>
            <person name="Haridas S."/>
            <person name="Kuo A."/>
            <person name="Mondo S."/>
            <person name="Pangilinan J."/>
            <person name="Riley R."/>
            <person name="LaButti K."/>
            <person name="Andreopoulos B."/>
            <person name="Lipzen A."/>
            <person name="Chen C."/>
            <person name="Yan M."/>
            <person name="Daum C."/>
            <person name="Ng V."/>
            <person name="Clum A."/>
            <person name="Steindorff A."/>
            <person name="Ohm R.A."/>
            <person name="Martin F."/>
            <person name="Silar P."/>
            <person name="Natvig D.O."/>
            <person name="Lalanne C."/>
            <person name="Gautier V."/>
            <person name="Ament-Velasquez S.L."/>
            <person name="Kruys A."/>
            <person name="Hutchinson M.I."/>
            <person name="Powell A.J."/>
            <person name="Barry K."/>
            <person name="Miller A.N."/>
            <person name="Grigoriev I.V."/>
            <person name="Debuchy R."/>
            <person name="Gladieux P."/>
            <person name="Hiltunen Thoren M."/>
            <person name="Johannesson H."/>
        </authorList>
    </citation>
    <scope>NUCLEOTIDE SEQUENCE</scope>
    <source>
        <strain evidence="3">CBS 141.50</strain>
    </source>
</reference>
<evidence type="ECO:0000313" key="3">
    <source>
        <dbReference type="EMBL" id="KAK4141141.1"/>
    </source>
</evidence>
<dbReference type="AlphaFoldDB" id="A0AAN6ZKX8"/>
<sequence>MTSKVGIGLLRWLLVLTSLTLFFPCGLSLHLSLHAEPRSASSLLALRDVPVNTTRSPHAPPRLRNATAADLETARAVVKGALSEAAVRNKARLDHPSRNRYTLRPGTQLGGAFPATRFTSSSNETASEEPPPLLEITPEIADAAALLAEADADASVNRSAPTPTVRKRAGYWMEDISRKGSWPFKKDDSYRVLRNVKDFGAVGDGVTEDTAAIRSAINSTRSRRCAEGCNGSTLHNTVVYFPSGTYLVSSTIYAIFGTQMIGNPNDPPVILGAPSFVGLGVFSTDEYVPNGGTGPDGNANEWYINTVRSAIRNFKFDITQTDPGAYICAIHYQVAQATSLSNVEFNVGAPPTTQQAIFAENGSGGVMSDLTFNGGNFGIYGGSQQFTAQRLKFRNCATAVQLIWDWGWTWKSIDISGCTTGFKLVSEDGTHHTGSILLLDSTFTNTGTAILTFSATKELAKGTTGITLDNVAFDNVQSPVVDTEGKVYLPASVGSVDTWVLGPIYSDSRVRGDSLSMTFTTDREKSLLGSSRSGLPKLPFFERARPQYENEGAASFVHMKDYAKGDGSTDDTEAFQKALNDNAGSKIIFVDAGSYILTDTITVPAGARIVGEAWSQLVALGDNFGDASNPRPLLRVGKRGDVGSVEIQDLLFTSKGPTPGTVLVEWNIKASSPGAAGMWDSHVRLGGAEGTELTSKQCPPSTSGTNSGCSVGSLMMHITPGSSALLDNVWLWLADRGIGGPGWEDGTSNMVQMSVYVSRGLLVESTDATWLYGTSSEHAVMYQYNFWKARNVFAGMIQSESPYYQPTPKPPAPFAGSVGKFAGDWEYDCQNSDASGCDASWALLVRNSTDIFIAGAGLYSWFTTYTQDCVDKMNCQQSLILVEDNFEHVRIHNLITVGAVNMIESDGYKIKSADNLAVDFHPYWSQISVFDPIQNEPDACEGRLTEPNGDDPQQTDGSYPPALPVGTNPPALPNKNYLSIVNGSPYNFKLTSTHTNQMTGFEWHDIPAGESRQNMFEYRATSYAVDDKGEAYYEIEGTGKTFVVLIRTDYDNDGDHFLAKLDYRGLSTDDAAEGTIYSIYTSGGGHDIEWYQNPDWLAISR</sequence>
<feature type="region of interest" description="Disordered" evidence="1">
    <location>
        <begin position="97"/>
        <end position="133"/>
    </location>
</feature>
<dbReference type="GO" id="GO:0016829">
    <property type="term" value="F:lyase activity"/>
    <property type="evidence" value="ECO:0007669"/>
    <property type="project" value="UniProtKB-KW"/>
</dbReference>
<dbReference type="GeneID" id="87814672"/>
<dbReference type="GO" id="GO:0004650">
    <property type="term" value="F:polygalacturonase activity"/>
    <property type="evidence" value="ECO:0007669"/>
    <property type="project" value="InterPro"/>
</dbReference>
<dbReference type="InterPro" id="IPR012334">
    <property type="entry name" value="Pectin_lyas_fold"/>
</dbReference>
<dbReference type="PANTHER" id="PTHR33928:SF2">
    <property type="entry name" value="PECTATE LYASE SUPERFAMILY PROTEIN DOMAIN-CONTAINING PROTEIN-RELATED"/>
    <property type="match status" value="1"/>
</dbReference>
<dbReference type="PANTHER" id="PTHR33928">
    <property type="entry name" value="POLYGALACTURONASE QRT3"/>
    <property type="match status" value="1"/>
</dbReference>
<dbReference type="Gene3D" id="2.160.20.10">
    <property type="entry name" value="Single-stranded right-handed beta-helix, Pectin lyase-like"/>
    <property type="match status" value="2"/>
</dbReference>
<dbReference type="CDD" id="cd23668">
    <property type="entry name" value="GH55_beta13glucanase-like"/>
    <property type="match status" value="1"/>
</dbReference>
<evidence type="ECO:0000259" key="2">
    <source>
        <dbReference type="Pfam" id="PF12708"/>
    </source>
</evidence>
<dbReference type="EMBL" id="MU853617">
    <property type="protein sequence ID" value="KAK4141141.1"/>
    <property type="molecule type" value="Genomic_DNA"/>
</dbReference>
<dbReference type="InterPro" id="IPR024535">
    <property type="entry name" value="RHGA/B-epi-like_pectate_lyase"/>
</dbReference>
<dbReference type="Proteomes" id="UP001302676">
    <property type="component" value="Unassembled WGS sequence"/>
</dbReference>
<name>A0AAN6ZKX8_9PEZI</name>
<evidence type="ECO:0000313" key="4">
    <source>
        <dbReference type="Proteomes" id="UP001302676"/>
    </source>
</evidence>
<feature type="region of interest" description="Disordered" evidence="1">
    <location>
        <begin position="936"/>
        <end position="965"/>
    </location>
</feature>
<reference evidence="3" key="2">
    <citation type="submission" date="2023-05" db="EMBL/GenBank/DDBJ databases">
        <authorList>
            <consortium name="Lawrence Berkeley National Laboratory"/>
            <person name="Steindorff A."/>
            <person name="Hensen N."/>
            <person name="Bonometti L."/>
            <person name="Westerberg I."/>
            <person name="Brannstrom I.O."/>
            <person name="Guillou S."/>
            <person name="Cros-Aarteil S."/>
            <person name="Calhoun S."/>
            <person name="Haridas S."/>
            <person name="Kuo A."/>
            <person name="Mondo S."/>
            <person name="Pangilinan J."/>
            <person name="Riley R."/>
            <person name="Labutti K."/>
            <person name="Andreopoulos B."/>
            <person name="Lipzen A."/>
            <person name="Chen C."/>
            <person name="Yanf M."/>
            <person name="Daum C."/>
            <person name="Ng V."/>
            <person name="Clum A."/>
            <person name="Ohm R."/>
            <person name="Martin F."/>
            <person name="Silar P."/>
            <person name="Natvig D."/>
            <person name="Lalanne C."/>
            <person name="Gautier V."/>
            <person name="Ament-Velasquez S.L."/>
            <person name="Kruys A."/>
            <person name="Hutchinson M.I."/>
            <person name="Powell A.J."/>
            <person name="Barry K."/>
            <person name="Miller A.N."/>
            <person name="Grigoriev I.V."/>
            <person name="Debuchy R."/>
            <person name="Gladieux P."/>
            <person name="Thoren M.H."/>
            <person name="Johannesson H."/>
        </authorList>
    </citation>
    <scope>NUCLEOTIDE SEQUENCE</scope>
    <source>
        <strain evidence="3">CBS 141.50</strain>
    </source>
</reference>
<protein>
    <submittedName>
        <fullName evidence="3">Pectate lyase superfamily protein-domain-containing protein</fullName>
    </submittedName>
</protein>
<dbReference type="Pfam" id="PF12708">
    <property type="entry name" value="Pect-lyase_RHGA_epim"/>
    <property type="match status" value="2"/>
</dbReference>
<feature type="domain" description="Rhamnogalacturonase A/B/Epimerase-like pectate lyase" evidence="2">
    <location>
        <begin position="560"/>
        <end position="614"/>
    </location>
</feature>
<accession>A0AAN6ZKX8</accession>
<dbReference type="RefSeq" id="XP_062634512.1">
    <property type="nucleotide sequence ID" value="XM_062778059.1"/>
</dbReference>
<dbReference type="FunFam" id="2.160.20.10:FF:000049">
    <property type="entry name" value="Putative exo-beta-1,3-glucanase"/>
    <property type="match status" value="1"/>
</dbReference>